<evidence type="ECO:0000259" key="6">
    <source>
        <dbReference type="Pfam" id="PF08784"/>
    </source>
</evidence>
<keyword evidence="8" id="KW-1185">Reference proteome</keyword>
<protein>
    <submittedName>
        <fullName evidence="7">G10320 protein</fullName>
    </submittedName>
</protein>
<evidence type="ECO:0000313" key="7">
    <source>
        <dbReference type="EMBL" id="CAL5227370.1"/>
    </source>
</evidence>
<evidence type="ECO:0000256" key="5">
    <source>
        <dbReference type="SAM" id="MobiDB-lite"/>
    </source>
</evidence>
<dbReference type="InterPro" id="IPR014892">
    <property type="entry name" value="RPA_C"/>
</dbReference>
<dbReference type="Gene3D" id="1.10.10.10">
    <property type="entry name" value="Winged helix-like DNA-binding domain superfamily/Winged helix DNA-binding domain"/>
    <property type="match status" value="1"/>
</dbReference>
<comment type="subcellular location">
    <subcellularLocation>
        <location evidence="1">Nucleus</location>
    </subcellularLocation>
</comment>
<sequence length="275" mass="29911">MYGGGGYEAGATQFGGGGFMNSQPENDFKSPGPKQAGKKLDGVKSCTIKQLKEACEKHTRHQEDIGSHQNVTIVAKIQSVKDASSGAMMKMVVYDGTGSFNVEHYMPQDDEQAMQRMSEWREGVYVRLYGNMTEFEGNFRLLAYIVRKVTDFNEVTYHNLQAIFQHAHHAKGGSGTGLLANGDAAGGAPAAAGPANPAFGNDVGNDGLTHPQRQVKAVMDSERHQTNPDGLTVEQIMSEVPGLQHQAVQSALNVLQENGHVYTASDEYHYRSTIY</sequence>
<keyword evidence="4" id="KW-0539">Nucleus</keyword>
<dbReference type="PANTHER" id="PTHR13989:SF16">
    <property type="entry name" value="REPLICATION PROTEIN A2"/>
    <property type="match status" value="1"/>
</dbReference>
<dbReference type="Gene3D" id="2.40.50.140">
    <property type="entry name" value="Nucleic acid-binding proteins"/>
    <property type="match status" value="1"/>
</dbReference>
<proteinExistence type="inferred from homology"/>
<feature type="region of interest" description="Disordered" evidence="5">
    <location>
        <begin position="15"/>
        <end position="41"/>
    </location>
</feature>
<evidence type="ECO:0000256" key="3">
    <source>
        <dbReference type="ARBA" id="ARBA00023125"/>
    </source>
</evidence>
<dbReference type="SUPFAM" id="SSF46785">
    <property type="entry name" value="Winged helix' DNA-binding domain"/>
    <property type="match status" value="1"/>
</dbReference>
<dbReference type="InterPro" id="IPR012340">
    <property type="entry name" value="NA-bd_OB-fold"/>
</dbReference>
<dbReference type="InterPro" id="IPR036390">
    <property type="entry name" value="WH_DNA-bd_sf"/>
</dbReference>
<dbReference type="SUPFAM" id="SSF50249">
    <property type="entry name" value="Nucleic acid-binding proteins"/>
    <property type="match status" value="1"/>
</dbReference>
<dbReference type="InterPro" id="IPR036388">
    <property type="entry name" value="WH-like_DNA-bd_sf"/>
</dbReference>
<dbReference type="PANTHER" id="PTHR13989">
    <property type="entry name" value="REPLICATION PROTEIN A-RELATED"/>
    <property type="match status" value="1"/>
</dbReference>
<evidence type="ECO:0000313" key="8">
    <source>
        <dbReference type="Proteomes" id="UP001497392"/>
    </source>
</evidence>
<comment type="similarity">
    <text evidence="2">Belongs to the replication factor A protein 2 family.</text>
</comment>
<gene>
    <name evidence="7" type="primary">g10320</name>
    <name evidence="7" type="ORF">VP750_LOCUS9276</name>
</gene>
<evidence type="ECO:0000256" key="2">
    <source>
        <dbReference type="ARBA" id="ARBA00007815"/>
    </source>
</evidence>
<dbReference type="EMBL" id="CAXHTA020000017">
    <property type="protein sequence ID" value="CAL5227370.1"/>
    <property type="molecule type" value="Genomic_DNA"/>
</dbReference>
<evidence type="ECO:0000256" key="4">
    <source>
        <dbReference type="ARBA" id="ARBA00023242"/>
    </source>
</evidence>
<organism evidence="7 8">
    <name type="scientific">Coccomyxa viridis</name>
    <dbReference type="NCBI Taxonomy" id="1274662"/>
    <lineage>
        <taxon>Eukaryota</taxon>
        <taxon>Viridiplantae</taxon>
        <taxon>Chlorophyta</taxon>
        <taxon>core chlorophytes</taxon>
        <taxon>Trebouxiophyceae</taxon>
        <taxon>Trebouxiophyceae incertae sedis</taxon>
        <taxon>Coccomyxaceae</taxon>
        <taxon>Coccomyxa</taxon>
    </lineage>
</organism>
<accession>A0ABP1G7S9</accession>
<feature type="region of interest" description="Disordered" evidence="5">
    <location>
        <begin position="185"/>
        <end position="209"/>
    </location>
</feature>
<evidence type="ECO:0000256" key="1">
    <source>
        <dbReference type="ARBA" id="ARBA00004123"/>
    </source>
</evidence>
<feature type="domain" description="Replication protein A C-terminal" evidence="6">
    <location>
        <begin position="179"/>
        <end position="267"/>
    </location>
</feature>
<reference evidence="7 8" key="1">
    <citation type="submission" date="2024-06" db="EMBL/GenBank/DDBJ databases">
        <authorList>
            <person name="Kraege A."/>
            <person name="Thomma B."/>
        </authorList>
    </citation>
    <scope>NUCLEOTIDE SEQUENCE [LARGE SCALE GENOMIC DNA]</scope>
</reference>
<feature type="compositionally biased region" description="Low complexity" evidence="5">
    <location>
        <begin position="185"/>
        <end position="201"/>
    </location>
</feature>
<keyword evidence="3" id="KW-0238">DNA-binding</keyword>
<comment type="caution">
    <text evidence="7">The sequence shown here is derived from an EMBL/GenBank/DDBJ whole genome shotgun (WGS) entry which is preliminary data.</text>
</comment>
<dbReference type="InterPro" id="IPR040260">
    <property type="entry name" value="RFA2-like"/>
</dbReference>
<name>A0ABP1G7S9_9CHLO</name>
<dbReference type="Pfam" id="PF08784">
    <property type="entry name" value="RPA_C"/>
    <property type="match status" value="1"/>
</dbReference>
<dbReference type="Proteomes" id="UP001497392">
    <property type="component" value="Unassembled WGS sequence"/>
</dbReference>